<reference evidence="2 3" key="1">
    <citation type="submission" date="2018-04" db="EMBL/GenBank/DDBJ databases">
        <title>Pseudomonas sp. nov., isolated from mangrove soil.</title>
        <authorList>
            <person name="Chen C."/>
        </authorList>
    </citation>
    <scope>NUCLEOTIDE SEQUENCE [LARGE SCALE GENOMIC DNA]</scope>
    <source>
        <strain evidence="2 3">TC-11</strain>
    </source>
</reference>
<sequence>MIKSLAFKEWHPLAISLGLMATALIAAIVSTVIEYHVMELGISFVLGACAALTTSTWAARYRKRSIHTMRDGSLSGKANGEQPRYLG</sequence>
<accession>A0A2T5PB45</accession>
<keyword evidence="1" id="KW-1133">Transmembrane helix</keyword>
<gene>
    <name evidence="2" type="ORF">DBO85_06815</name>
</gene>
<proteinExistence type="predicted"/>
<evidence type="ECO:0000313" key="3">
    <source>
        <dbReference type="Proteomes" id="UP000244064"/>
    </source>
</evidence>
<keyword evidence="3" id="KW-1185">Reference proteome</keyword>
<feature type="transmembrane region" description="Helical" evidence="1">
    <location>
        <begin position="39"/>
        <end position="59"/>
    </location>
</feature>
<organism evidence="2 3">
    <name type="scientific">Pseudomonas mangrovi</name>
    <dbReference type="NCBI Taxonomy" id="2161748"/>
    <lineage>
        <taxon>Bacteria</taxon>
        <taxon>Pseudomonadati</taxon>
        <taxon>Pseudomonadota</taxon>
        <taxon>Gammaproteobacteria</taxon>
        <taxon>Pseudomonadales</taxon>
        <taxon>Pseudomonadaceae</taxon>
        <taxon>Pseudomonas</taxon>
    </lineage>
</organism>
<evidence type="ECO:0000256" key="1">
    <source>
        <dbReference type="SAM" id="Phobius"/>
    </source>
</evidence>
<comment type="caution">
    <text evidence="2">The sequence shown here is derived from an EMBL/GenBank/DDBJ whole genome shotgun (WGS) entry which is preliminary data.</text>
</comment>
<feature type="transmembrane region" description="Helical" evidence="1">
    <location>
        <begin position="12"/>
        <end position="33"/>
    </location>
</feature>
<keyword evidence="1" id="KW-0472">Membrane</keyword>
<name>A0A2T5PB45_9PSED</name>
<dbReference type="EMBL" id="QASN01000013">
    <property type="protein sequence ID" value="PTU74970.1"/>
    <property type="molecule type" value="Genomic_DNA"/>
</dbReference>
<dbReference type="AlphaFoldDB" id="A0A2T5PB45"/>
<keyword evidence="1" id="KW-0812">Transmembrane</keyword>
<dbReference type="RefSeq" id="WP_108106511.1">
    <property type="nucleotide sequence ID" value="NZ_QASN01000013.1"/>
</dbReference>
<evidence type="ECO:0000313" key="2">
    <source>
        <dbReference type="EMBL" id="PTU74970.1"/>
    </source>
</evidence>
<protein>
    <submittedName>
        <fullName evidence="2">Uncharacterized protein</fullName>
    </submittedName>
</protein>
<dbReference type="Proteomes" id="UP000244064">
    <property type="component" value="Unassembled WGS sequence"/>
</dbReference>